<evidence type="ECO:0000313" key="1">
    <source>
        <dbReference type="EMBL" id="AII15597.1"/>
    </source>
</evidence>
<dbReference type="EMBL" id="CP009044">
    <property type="protein sequence ID" value="AII15597.1"/>
    <property type="molecule type" value="Genomic_DNA"/>
</dbReference>
<keyword evidence="1" id="KW-0614">Plasmid</keyword>
<sequence>MKKFFAISLVLASMLYAEDSNKTQIFMDKYLPDSKTKQFDISPEELREKSKDLNLNDIKSNMDMNQKQFDKKFGEIQTAKSKSAEEQAKEVSEYVRSDKFQKGVKENENYILYDKSIDWSKYTGKYNNHTKEIMQQLEATNSPLLSKNKFLNPNEKLFIVISSSLKKETIRNYFKLLEKVNTDVTFILRGVIGTPKKIMPTINYINDLLVKDPNGDPSDQNNRYSFNVEINPKITRRFDVKKVPAVLFIKNYNPVVQEFKDVIGTPDKDELYWIAYGEASIDYALEQINKKAKSDGIERLLKAMSQSFYNQGE</sequence>
<geneLocation type="plasmid" evidence="1 2">
    <name>pCIG1485E</name>
</geneLocation>
<protein>
    <submittedName>
        <fullName evidence="1">Conjugal transfer protein TrbC</fullName>
    </submittedName>
</protein>
<name>A0A076FDW4_9BACT</name>
<dbReference type="HOGENOM" id="CLU_955280_0_0_7"/>
<accession>A0A076FDW4</accession>
<dbReference type="AlphaFoldDB" id="A0A076FDW4"/>
<proteinExistence type="predicted"/>
<dbReference type="KEGG" id="caj:CIG1485E_a0072"/>
<dbReference type="RefSeq" id="WP_041572716.1">
    <property type="nucleotide sequence ID" value="NZ_CP009044.1"/>
</dbReference>
<organism evidence="1 2">
    <name type="scientific">Campylobacter iguaniorum</name>
    <dbReference type="NCBI Taxonomy" id="1244531"/>
    <lineage>
        <taxon>Bacteria</taxon>
        <taxon>Pseudomonadati</taxon>
        <taxon>Campylobacterota</taxon>
        <taxon>Epsilonproteobacteria</taxon>
        <taxon>Campylobacterales</taxon>
        <taxon>Campylobacteraceae</taxon>
        <taxon>Campylobacter</taxon>
    </lineage>
</organism>
<dbReference type="Proteomes" id="UP000028486">
    <property type="component" value="Plasmid pCIG1485E"/>
</dbReference>
<evidence type="ECO:0000313" key="2">
    <source>
        <dbReference type="Proteomes" id="UP000028486"/>
    </source>
</evidence>
<dbReference type="InterPro" id="IPR019106">
    <property type="entry name" value="T4SS_TrbC"/>
</dbReference>
<gene>
    <name evidence="1" type="ORF">CIG1485E_a0072</name>
</gene>
<reference evidence="1 2" key="1">
    <citation type="journal article" date="2014" name="Genome Announc.">
        <title>Complete Genome Sequence of Campylobacter iguaniorum Strain 1485ET, Isolated from a Bearded Dragon (Pogona vitticeps).</title>
        <authorList>
            <person name="Gilbert M.J."/>
            <person name="Miller W.G."/>
            <person name="Yee E."/>
            <person name="Kik M."/>
            <person name="Wagenaar J.A."/>
            <person name="Duim B."/>
        </authorList>
    </citation>
    <scope>NUCLEOTIDE SEQUENCE [LARGE SCALE GENOMIC DNA]</scope>
    <source>
        <strain evidence="1 2">1485E</strain>
        <plasmid evidence="1">pCIG1485E</plasmid>
    </source>
</reference>
<dbReference type="eggNOG" id="ENOG50318JK">
    <property type="taxonomic scope" value="Bacteria"/>
</dbReference>
<keyword evidence="2" id="KW-1185">Reference proteome</keyword>
<dbReference type="Pfam" id="PF09673">
    <property type="entry name" value="TrbC_Ftype"/>
    <property type="match status" value="1"/>
</dbReference>